<evidence type="ECO:0000313" key="2">
    <source>
        <dbReference type="EMBL" id="POG68000.1"/>
    </source>
</evidence>
<dbReference type="EMBL" id="AUPC02000160">
    <property type="protein sequence ID" value="POG68000.1"/>
    <property type="molecule type" value="Genomic_DNA"/>
</dbReference>
<accession>A0A2P4PRM0</accession>
<protein>
    <submittedName>
        <fullName evidence="2">Uncharacterized protein</fullName>
    </submittedName>
</protein>
<reference evidence="2 3" key="1">
    <citation type="journal article" date="2013" name="Proc. Natl. Acad. Sci. U.S.A.">
        <title>Genome of an arbuscular mycorrhizal fungus provides insight into the oldest plant symbiosis.</title>
        <authorList>
            <person name="Tisserant E."/>
            <person name="Malbreil M."/>
            <person name="Kuo A."/>
            <person name="Kohler A."/>
            <person name="Symeonidi A."/>
            <person name="Balestrini R."/>
            <person name="Charron P."/>
            <person name="Duensing N."/>
            <person name="Frei Dit Frey N."/>
            <person name="Gianinazzi-Pearson V."/>
            <person name="Gilbert L.B."/>
            <person name="Handa Y."/>
            <person name="Herr J.R."/>
            <person name="Hijri M."/>
            <person name="Koul R."/>
            <person name="Kawaguchi M."/>
            <person name="Krajinski F."/>
            <person name="Lammers P.J."/>
            <person name="Masclaux F.G."/>
            <person name="Murat C."/>
            <person name="Morin E."/>
            <person name="Ndikumana S."/>
            <person name="Pagni M."/>
            <person name="Petitpierre D."/>
            <person name="Requena N."/>
            <person name="Rosikiewicz P."/>
            <person name="Riley R."/>
            <person name="Saito K."/>
            <person name="San Clemente H."/>
            <person name="Shapiro H."/>
            <person name="van Tuinen D."/>
            <person name="Becard G."/>
            <person name="Bonfante P."/>
            <person name="Paszkowski U."/>
            <person name="Shachar-Hill Y.Y."/>
            <person name="Tuskan G.A."/>
            <person name="Young P.W."/>
            <person name="Sanders I.R."/>
            <person name="Henrissat B."/>
            <person name="Rensing S.A."/>
            <person name="Grigoriev I.V."/>
            <person name="Corradi N."/>
            <person name="Roux C."/>
            <person name="Martin F."/>
        </authorList>
    </citation>
    <scope>NUCLEOTIDE SEQUENCE [LARGE SCALE GENOMIC DNA]</scope>
    <source>
        <strain evidence="2 3">DAOM 197198</strain>
    </source>
</reference>
<reference evidence="2 3" key="2">
    <citation type="journal article" date="2018" name="New Phytol.">
        <title>High intraspecific genome diversity in the model arbuscular mycorrhizal symbiont Rhizophagus irregularis.</title>
        <authorList>
            <person name="Chen E.C.H."/>
            <person name="Morin E."/>
            <person name="Beaudet D."/>
            <person name="Noel J."/>
            <person name="Yildirir G."/>
            <person name="Ndikumana S."/>
            <person name="Charron P."/>
            <person name="St-Onge C."/>
            <person name="Giorgi J."/>
            <person name="Kruger M."/>
            <person name="Marton T."/>
            <person name="Ropars J."/>
            <person name="Grigoriev I.V."/>
            <person name="Hainaut M."/>
            <person name="Henrissat B."/>
            <person name="Roux C."/>
            <person name="Martin F."/>
            <person name="Corradi N."/>
        </authorList>
    </citation>
    <scope>NUCLEOTIDE SEQUENCE [LARGE SCALE GENOMIC DNA]</scope>
    <source>
        <strain evidence="2 3">DAOM 197198</strain>
    </source>
</reference>
<keyword evidence="1" id="KW-0812">Transmembrane</keyword>
<dbReference type="Proteomes" id="UP000018888">
    <property type="component" value="Unassembled WGS sequence"/>
</dbReference>
<feature type="transmembrane region" description="Helical" evidence="1">
    <location>
        <begin position="42"/>
        <end position="66"/>
    </location>
</feature>
<feature type="transmembrane region" description="Helical" evidence="1">
    <location>
        <begin position="16"/>
        <end position="35"/>
    </location>
</feature>
<keyword evidence="1" id="KW-1133">Transmembrane helix</keyword>
<gene>
    <name evidence="2" type="ORF">GLOIN_2v1641109</name>
</gene>
<comment type="caution">
    <text evidence="2">The sequence shown here is derived from an EMBL/GenBank/DDBJ whole genome shotgun (WGS) entry which is preliminary data.</text>
</comment>
<feature type="non-terminal residue" evidence="2">
    <location>
        <position position="1"/>
    </location>
</feature>
<evidence type="ECO:0000313" key="3">
    <source>
        <dbReference type="Proteomes" id="UP000018888"/>
    </source>
</evidence>
<dbReference type="AlphaFoldDB" id="A0A2P4PRM0"/>
<sequence length="93" mass="10829">DHFTESHFTESHFTDSFEILILILTLTITLILIPLKCLSMRYLLITVCMTIFGTISSTNLYAISLYTNIIHHNSLLFQCMQNYTTPRTHTTHY</sequence>
<proteinExistence type="predicted"/>
<keyword evidence="1" id="KW-0472">Membrane</keyword>
<name>A0A2P4PRM0_RHIID</name>
<evidence type="ECO:0000256" key="1">
    <source>
        <dbReference type="SAM" id="Phobius"/>
    </source>
</evidence>
<keyword evidence="3" id="KW-1185">Reference proteome</keyword>
<organism evidence="2 3">
    <name type="scientific">Rhizophagus irregularis (strain DAOM 181602 / DAOM 197198 / MUCL 43194)</name>
    <name type="common">Arbuscular mycorrhizal fungus</name>
    <name type="synonym">Glomus intraradices</name>
    <dbReference type="NCBI Taxonomy" id="747089"/>
    <lineage>
        <taxon>Eukaryota</taxon>
        <taxon>Fungi</taxon>
        <taxon>Fungi incertae sedis</taxon>
        <taxon>Mucoromycota</taxon>
        <taxon>Glomeromycotina</taxon>
        <taxon>Glomeromycetes</taxon>
        <taxon>Glomerales</taxon>
        <taxon>Glomeraceae</taxon>
        <taxon>Rhizophagus</taxon>
    </lineage>
</organism>